<dbReference type="GO" id="GO:0006508">
    <property type="term" value="P:proteolysis"/>
    <property type="evidence" value="ECO:0007669"/>
    <property type="project" value="InterPro"/>
</dbReference>
<evidence type="ECO:0000313" key="2">
    <source>
        <dbReference type="EMBL" id="PVX53347.1"/>
    </source>
</evidence>
<organism evidence="2 3">
    <name type="scientific">Hallella colorans</name>
    <dbReference type="NCBI Taxonomy" id="1703337"/>
    <lineage>
        <taxon>Bacteria</taxon>
        <taxon>Pseudomonadati</taxon>
        <taxon>Bacteroidota</taxon>
        <taxon>Bacteroidia</taxon>
        <taxon>Bacteroidales</taxon>
        <taxon>Prevotellaceae</taxon>
        <taxon>Hallella</taxon>
    </lineage>
</organism>
<dbReference type="GO" id="GO:0016020">
    <property type="term" value="C:membrane"/>
    <property type="evidence" value="ECO:0007669"/>
    <property type="project" value="InterPro"/>
</dbReference>
<feature type="domain" description="Peptidase C39" evidence="1">
    <location>
        <begin position="4"/>
        <end position="62"/>
    </location>
</feature>
<keyword evidence="3" id="KW-1185">Reference proteome</keyword>
<proteinExistence type="predicted"/>
<evidence type="ECO:0000259" key="1">
    <source>
        <dbReference type="Pfam" id="PF03412"/>
    </source>
</evidence>
<dbReference type="AlphaFoldDB" id="A0A2U0U6U2"/>
<gene>
    <name evidence="2" type="ORF">C7379_1139</name>
</gene>
<comment type="caution">
    <text evidence="2">The sequence shown here is derived from an EMBL/GenBank/DDBJ whole genome shotgun (WGS) entry which is preliminary data.</text>
</comment>
<dbReference type="Pfam" id="PF03412">
    <property type="entry name" value="Peptidase_C39"/>
    <property type="match status" value="1"/>
</dbReference>
<protein>
    <submittedName>
        <fullName evidence="2">Peptidase C39-like protein</fullName>
    </submittedName>
</protein>
<dbReference type="EMBL" id="QENY01000013">
    <property type="protein sequence ID" value="PVX53347.1"/>
    <property type="molecule type" value="Genomic_DNA"/>
</dbReference>
<dbReference type="InterPro" id="IPR005074">
    <property type="entry name" value="Peptidase_C39"/>
</dbReference>
<reference evidence="2 3" key="1">
    <citation type="submission" date="2018-05" db="EMBL/GenBank/DDBJ databases">
        <title>Genomic Encyclopedia of Type Strains, Phase IV (KMG-IV): sequencing the most valuable type-strain genomes for metagenomic binning, comparative biology and taxonomic classification.</title>
        <authorList>
            <person name="Goeker M."/>
        </authorList>
    </citation>
    <scope>NUCLEOTIDE SEQUENCE [LARGE SCALE GENOMIC DNA]</scope>
    <source>
        <strain evidence="2 3">DSM 100333</strain>
    </source>
</reference>
<dbReference type="GO" id="GO:0008233">
    <property type="term" value="F:peptidase activity"/>
    <property type="evidence" value="ECO:0007669"/>
    <property type="project" value="InterPro"/>
</dbReference>
<dbReference type="Gene3D" id="3.90.70.10">
    <property type="entry name" value="Cysteine proteinases"/>
    <property type="match status" value="1"/>
</dbReference>
<dbReference type="Proteomes" id="UP000245870">
    <property type="component" value="Unassembled WGS sequence"/>
</dbReference>
<evidence type="ECO:0000313" key="3">
    <source>
        <dbReference type="Proteomes" id="UP000245870"/>
    </source>
</evidence>
<dbReference type="GO" id="GO:0005524">
    <property type="term" value="F:ATP binding"/>
    <property type="evidence" value="ECO:0007669"/>
    <property type="project" value="InterPro"/>
</dbReference>
<sequence>MGSFPLIRQHDSMECGITCLAMVRKFFRMKYSIEYLSRICFATTEGVSLLGINETALQLAVTYGKIR</sequence>
<dbReference type="RefSeq" id="WP_262500762.1">
    <property type="nucleotide sequence ID" value="NZ_CALDWB010000025.1"/>
</dbReference>
<accession>A0A2U0U6U2</accession>
<name>A0A2U0U6U2_9BACT</name>